<organism evidence="2 3">
    <name type="scientific">Actinomadura verrucosospora</name>
    <dbReference type="NCBI Taxonomy" id="46165"/>
    <lineage>
        <taxon>Bacteria</taxon>
        <taxon>Bacillati</taxon>
        <taxon>Actinomycetota</taxon>
        <taxon>Actinomycetes</taxon>
        <taxon>Streptosporangiales</taxon>
        <taxon>Thermomonosporaceae</taxon>
        <taxon>Actinomadura</taxon>
    </lineage>
</organism>
<keyword evidence="1" id="KW-0812">Transmembrane</keyword>
<proteinExistence type="predicted"/>
<feature type="transmembrane region" description="Helical" evidence="1">
    <location>
        <begin position="6"/>
        <end position="26"/>
    </location>
</feature>
<reference evidence="2 3" key="1">
    <citation type="submission" date="2020-05" db="EMBL/GenBank/DDBJ databases">
        <title>Actinomadura verrucosospora NRRL-B18236 (PFL_A860) Genome sequencing and assembly.</title>
        <authorList>
            <person name="Samborskyy M."/>
        </authorList>
    </citation>
    <scope>NUCLEOTIDE SEQUENCE [LARGE SCALE GENOMIC DNA]</scope>
    <source>
        <strain evidence="2 3">NRRL:B18236</strain>
    </source>
</reference>
<dbReference type="EMBL" id="CP053892">
    <property type="protein sequence ID" value="QKG25553.1"/>
    <property type="molecule type" value="Genomic_DNA"/>
</dbReference>
<evidence type="ECO:0000256" key="1">
    <source>
        <dbReference type="SAM" id="Phobius"/>
    </source>
</evidence>
<evidence type="ECO:0000313" key="3">
    <source>
        <dbReference type="Proteomes" id="UP000501240"/>
    </source>
</evidence>
<dbReference type="AlphaFoldDB" id="A0A7D3VX75"/>
<keyword evidence="1" id="KW-1133">Transmembrane helix</keyword>
<accession>A0A7D3VX75</accession>
<keyword evidence="3" id="KW-1185">Reference proteome</keyword>
<evidence type="ECO:0000313" key="2">
    <source>
        <dbReference type="EMBL" id="QKG25553.1"/>
    </source>
</evidence>
<keyword evidence="1" id="KW-0472">Membrane</keyword>
<name>A0A7D3VX75_ACTVE</name>
<dbReference type="Proteomes" id="UP000501240">
    <property type="component" value="Chromosome"/>
</dbReference>
<protein>
    <submittedName>
        <fullName evidence="2">Uncharacterized protein</fullName>
    </submittedName>
</protein>
<gene>
    <name evidence="2" type="ORF">ACTIVE_7205</name>
</gene>
<sequence length="32" mass="3443">MTTVWTALALETTAALVIAGSLAGWARRHFAR</sequence>